<dbReference type="Gene3D" id="3.30.750.24">
    <property type="entry name" value="STAS domain"/>
    <property type="match status" value="1"/>
</dbReference>
<reference evidence="2 3" key="1">
    <citation type="journal article" date="2019" name="Int. J. Syst. Evol. Microbiol.">
        <title>The Global Catalogue of Microorganisms (GCM) 10K type strain sequencing project: providing services to taxonomists for standard genome sequencing and annotation.</title>
        <authorList>
            <consortium name="The Broad Institute Genomics Platform"/>
            <consortium name="The Broad Institute Genome Sequencing Center for Infectious Disease"/>
            <person name="Wu L."/>
            <person name="Ma J."/>
        </authorList>
    </citation>
    <scope>NUCLEOTIDE SEQUENCE [LARGE SCALE GENOMIC DNA]</scope>
    <source>
        <strain evidence="2 3">JCM 6307</strain>
    </source>
</reference>
<dbReference type="InterPro" id="IPR058548">
    <property type="entry name" value="MlaB-like_STAS"/>
</dbReference>
<sequence>MRIPFTVTHTRSDRGRADVLSPAGEIDHEARPALERTLDALSRPVGQVHLDMARVTFMDSAGLHFLARLELLVDLDGGRLRVTGLGAQPSRVVDLARTLPSLPDLLVSAECVR</sequence>
<dbReference type="Pfam" id="PF13466">
    <property type="entry name" value="STAS_2"/>
    <property type="match status" value="1"/>
</dbReference>
<dbReference type="Proteomes" id="UP001501358">
    <property type="component" value="Unassembled WGS sequence"/>
</dbReference>
<dbReference type="InterPro" id="IPR036513">
    <property type="entry name" value="STAS_dom_sf"/>
</dbReference>
<dbReference type="EMBL" id="BAAATA010000041">
    <property type="protein sequence ID" value="GAA2506901.1"/>
    <property type="molecule type" value="Genomic_DNA"/>
</dbReference>
<comment type="caution">
    <text evidence="2">The sequence shown here is derived from an EMBL/GenBank/DDBJ whole genome shotgun (WGS) entry which is preliminary data.</text>
</comment>
<organism evidence="2 3">
    <name type="scientific">Streptomyces thermolineatus</name>
    <dbReference type="NCBI Taxonomy" id="44033"/>
    <lineage>
        <taxon>Bacteria</taxon>
        <taxon>Bacillati</taxon>
        <taxon>Actinomycetota</taxon>
        <taxon>Actinomycetes</taxon>
        <taxon>Kitasatosporales</taxon>
        <taxon>Streptomycetaceae</taxon>
        <taxon>Streptomyces</taxon>
    </lineage>
</organism>
<dbReference type="SUPFAM" id="SSF52091">
    <property type="entry name" value="SpoIIaa-like"/>
    <property type="match status" value="1"/>
</dbReference>
<evidence type="ECO:0000313" key="2">
    <source>
        <dbReference type="EMBL" id="GAA2506901.1"/>
    </source>
</evidence>
<proteinExistence type="predicted"/>
<gene>
    <name evidence="2" type="ORF">GCM10010406_49360</name>
</gene>
<name>A0ABN3MQZ5_9ACTN</name>
<dbReference type="CDD" id="cd07043">
    <property type="entry name" value="STAS_anti-anti-sigma_factors"/>
    <property type="match status" value="1"/>
</dbReference>
<evidence type="ECO:0000313" key="3">
    <source>
        <dbReference type="Proteomes" id="UP001501358"/>
    </source>
</evidence>
<evidence type="ECO:0000259" key="1">
    <source>
        <dbReference type="PROSITE" id="PS50801"/>
    </source>
</evidence>
<accession>A0ABN3MQZ5</accession>
<keyword evidence="3" id="KW-1185">Reference proteome</keyword>
<dbReference type="InterPro" id="IPR002645">
    <property type="entry name" value="STAS_dom"/>
</dbReference>
<protein>
    <recommendedName>
        <fullName evidence="1">STAS domain-containing protein</fullName>
    </recommendedName>
</protein>
<feature type="domain" description="STAS" evidence="1">
    <location>
        <begin position="19"/>
        <end position="99"/>
    </location>
</feature>
<dbReference type="PROSITE" id="PS50801">
    <property type="entry name" value="STAS"/>
    <property type="match status" value="1"/>
</dbReference>
<dbReference type="RefSeq" id="WP_344385538.1">
    <property type="nucleotide sequence ID" value="NZ_BAAATA010000041.1"/>
</dbReference>